<dbReference type="GO" id="GO:0008270">
    <property type="term" value="F:zinc ion binding"/>
    <property type="evidence" value="ECO:0007669"/>
    <property type="project" value="UniProtKB-KW"/>
</dbReference>
<feature type="domain" description="RING-type" evidence="5">
    <location>
        <begin position="222"/>
        <end position="266"/>
    </location>
</feature>
<evidence type="ECO:0000313" key="6">
    <source>
        <dbReference type="EMBL" id="KAF0686110.1"/>
    </source>
</evidence>
<evidence type="ECO:0000256" key="2">
    <source>
        <dbReference type="ARBA" id="ARBA00022771"/>
    </source>
</evidence>
<keyword evidence="3" id="KW-0862">Zinc</keyword>
<proteinExistence type="predicted"/>
<dbReference type="PROSITE" id="PS50089">
    <property type="entry name" value="ZF_RING_2"/>
    <property type="match status" value="1"/>
</dbReference>
<dbReference type="EMBL" id="VJMH01007015">
    <property type="protein sequence ID" value="KAF0686110.1"/>
    <property type="molecule type" value="Genomic_DNA"/>
</dbReference>
<dbReference type="InterPro" id="IPR013083">
    <property type="entry name" value="Znf_RING/FYVE/PHD"/>
</dbReference>
<evidence type="ECO:0000313" key="8">
    <source>
        <dbReference type="Proteomes" id="UP000332933"/>
    </source>
</evidence>
<dbReference type="EMBL" id="CAADRA010007041">
    <property type="protein sequence ID" value="VFT98743.1"/>
    <property type="molecule type" value="Genomic_DNA"/>
</dbReference>
<evidence type="ECO:0000256" key="1">
    <source>
        <dbReference type="ARBA" id="ARBA00022723"/>
    </source>
</evidence>
<evidence type="ECO:0000256" key="4">
    <source>
        <dbReference type="PROSITE-ProRule" id="PRU00175"/>
    </source>
</evidence>
<sequence>MSATSAAPSHHLPSFDMGLVATPPLSPNLHKQLNLGEDFPTAHLVAAPTSIHVRGEPNFHPDRPEVLITIYAIRITCPMTKVLWTLHQRYSTLHANRKAILNAPYETSLKSPAVKSHLATLLHPLHAFPPKRLLLDDEYIVAERVDRFTHYIAELFHVREACMLHLAESAGVGVDEAKILARVVARIEDALEMPALHKVKEAKWRECAAHVHPPPISPDTTCSICLETLDDHAPHFTNVWLVCSHAFHHDCVVEWLTTHATCPVCRGAA</sequence>
<dbReference type="InterPro" id="IPR053238">
    <property type="entry name" value="RING-H2_zinc_finger"/>
</dbReference>
<dbReference type="Gene3D" id="3.30.40.10">
    <property type="entry name" value="Zinc/RING finger domain, C3HC4 (zinc finger)"/>
    <property type="match status" value="1"/>
</dbReference>
<dbReference type="Gene3D" id="3.30.1520.10">
    <property type="entry name" value="Phox-like domain"/>
    <property type="match status" value="1"/>
</dbReference>
<dbReference type="OrthoDB" id="3365801at2759"/>
<keyword evidence="2 4" id="KW-0863">Zinc-finger</keyword>
<protein>
    <submittedName>
        <fullName evidence="7">Aste57867_22075 protein</fullName>
    </submittedName>
</protein>
<dbReference type="Pfam" id="PF13639">
    <property type="entry name" value="zf-RING_2"/>
    <property type="match status" value="1"/>
</dbReference>
<reference evidence="6" key="2">
    <citation type="submission" date="2019-06" db="EMBL/GenBank/DDBJ databases">
        <title>Genomics analysis of Aphanomyces spp. identifies a new class of oomycete effector associated with host adaptation.</title>
        <authorList>
            <person name="Gaulin E."/>
        </authorList>
    </citation>
    <scope>NUCLEOTIDE SEQUENCE</scope>
    <source>
        <strain evidence="6">CBS 578.67</strain>
    </source>
</reference>
<dbReference type="Proteomes" id="UP000332933">
    <property type="component" value="Unassembled WGS sequence"/>
</dbReference>
<evidence type="ECO:0000313" key="7">
    <source>
        <dbReference type="EMBL" id="VFT98743.1"/>
    </source>
</evidence>
<dbReference type="PANTHER" id="PTHR14155:SF627">
    <property type="entry name" value="OS06G0192800 PROTEIN"/>
    <property type="match status" value="1"/>
</dbReference>
<keyword evidence="8" id="KW-1185">Reference proteome</keyword>
<dbReference type="GO" id="GO:0035091">
    <property type="term" value="F:phosphatidylinositol binding"/>
    <property type="evidence" value="ECO:0007669"/>
    <property type="project" value="InterPro"/>
</dbReference>
<reference evidence="7 8" key="1">
    <citation type="submission" date="2019-03" db="EMBL/GenBank/DDBJ databases">
        <authorList>
            <person name="Gaulin E."/>
            <person name="Dumas B."/>
        </authorList>
    </citation>
    <scope>NUCLEOTIDE SEQUENCE [LARGE SCALE GENOMIC DNA]</scope>
    <source>
        <strain evidence="7">CBS 568.67</strain>
    </source>
</reference>
<dbReference type="InterPro" id="IPR036871">
    <property type="entry name" value="PX_dom_sf"/>
</dbReference>
<gene>
    <name evidence="7" type="primary">Aste57867_22075</name>
    <name evidence="6" type="ORF">As57867_022006</name>
    <name evidence="7" type="ORF">ASTE57867_22075</name>
</gene>
<organism evidence="7 8">
    <name type="scientific">Aphanomyces stellatus</name>
    <dbReference type="NCBI Taxonomy" id="120398"/>
    <lineage>
        <taxon>Eukaryota</taxon>
        <taxon>Sar</taxon>
        <taxon>Stramenopiles</taxon>
        <taxon>Oomycota</taxon>
        <taxon>Saprolegniomycetes</taxon>
        <taxon>Saprolegniales</taxon>
        <taxon>Verrucalvaceae</taxon>
        <taxon>Aphanomyces</taxon>
    </lineage>
</organism>
<dbReference type="SUPFAM" id="SSF57850">
    <property type="entry name" value="RING/U-box"/>
    <property type="match status" value="1"/>
</dbReference>
<dbReference type="AlphaFoldDB" id="A0A485LL97"/>
<evidence type="ECO:0000259" key="5">
    <source>
        <dbReference type="PROSITE" id="PS50089"/>
    </source>
</evidence>
<evidence type="ECO:0000256" key="3">
    <source>
        <dbReference type="ARBA" id="ARBA00022833"/>
    </source>
</evidence>
<accession>A0A485LL97</accession>
<dbReference type="InterPro" id="IPR001841">
    <property type="entry name" value="Znf_RING"/>
</dbReference>
<dbReference type="PANTHER" id="PTHR14155">
    <property type="entry name" value="RING FINGER DOMAIN-CONTAINING"/>
    <property type="match status" value="1"/>
</dbReference>
<dbReference type="SMART" id="SM00184">
    <property type="entry name" value="RING"/>
    <property type="match status" value="1"/>
</dbReference>
<keyword evidence="1" id="KW-0479">Metal-binding</keyword>
<name>A0A485LL97_9STRA</name>